<comment type="caution">
    <text evidence="1">The sequence shown here is derived from an EMBL/GenBank/DDBJ whole genome shotgun (WGS) entry which is preliminary data.</text>
</comment>
<accession>A0AAV4NJS5</accession>
<evidence type="ECO:0000313" key="1">
    <source>
        <dbReference type="EMBL" id="GIX84604.1"/>
    </source>
</evidence>
<organism evidence="1 2">
    <name type="scientific">Caerostris darwini</name>
    <dbReference type="NCBI Taxonomy" id="1538125"/>
    <lineage>
        <taxon>Eukaryota</taxon>
        <taxon>Metazoa</taxon>
        <taxon>Ecdysozoa</taxon>
        <taxon>Arthropoda</taxon>
        <taxon>Chelicerata</taxon>
        <taxon>Arachnida</taxon>
        <taxon>Araneae</taxon>
        <taxon>Araneomorphae</taxon>
        <taxon>Entelegynae</taxon>
        <taxon>Araneoidea</taxon>
        <taxon>Araneidae</taxon>
        <taxon>Caerostris</taxon>
    </lineage>
</organism>
<proteinExistence type="predicted"/>
<name>A0AAV4NJS5_9ARAC</name>
<gene>
    <name evidence="1" type="primary">ALC62_03858</name>
    <name evidence="1" type="ORF">CDAR_235001</name>
</gene>
<reference evidence="1 2" key="1">
    <citation type="submission" date="2021-06" db="EMBL/GenBank/DDBJ databases">
        <title>Caerostris darwini draft genome.</title>
        <authorList>
            <person name="Kono N."/>
            <person name="Arakawa K."/>
        </authorList>
    </citation>
    <scope>NUCLEOTIDE SEQUENCE [LARGE SCALE GENOMIC DNA]</scope>
</reference>
<dbReference type="Proteomes" id="UP001054837">
    <property type="component" value="Unassembled WGS sequence"/>
</dbReference>
<dbReference type="EMBL" id="BPLQ01001731">
    <property type="protein sequence ID" value="GIX84604.1"/>
    <property type="molecule type" value="Genomic_DNA"/>
</dbReference>
<protein>
    <submittedName>
        <fullName evidence="1">Uncharacterized protein</fullName>
    </submittedName>
</protein>
<sequence length="124" mass="14132">MNSRMEENPQPSYCPVGPESWCKWREVEGTLETFEHPPALDDAAREILKPIYDDLTAYDLLERYLGSNTQNNDESFNSCVWQLAPKHEFAGKKIVDVATYCAVCTFNEGFTAILKVMNIKARAH</sequence>
<keyword evidence="2" id="KW-1185">Reference proteome</keyword>
<evidence type="ECO:0000313" key="2">
    <source>
        <dbReference type="Proteomes" id="UP001054837"/>
    </source>
</evidence>
<dbReference type="AlphaFoldDB" id="A0AAV4NJS5"/>